<dbReference type="AlphaFoldDB" id="A0AAD5UIE0"/>
<dbReference type="InterPro" id="IPR051138">
    <property type="entry name" value="PIM_Ser/Thr_kinase"/>
</dbReference>
<dbReference type="PANTHER" id="PTHR22984:SF25">
    <property type="entry name" value="PROTEIN KINASE DOMAIN-CONTAINING PROTEIN"/>
    <property type="match status" value="1"/>
</dbReference>
<dbReference type="EC" id="2.7.11.1" evidence="2"/>
<dbReference type="PANTHER" id="PTHR22984">
    <property type="entry name" value="SERINE/THREONINE-PROTEIN KINASE PIM"/>
    <property type="match status" value="1"/>
</dbReference>
<dbReference type="GO" id="GO:0005737">
    <property type="term" value="C:cytoplasm"/>
    <property type="evidence" value="ECO:0007669"/>
    <property type="project" value="TreeGrafter"/>
</dbReference>
<dbReference type="EMBL" id="JADGKB010000058">
    <property type="protein sequence ID" value="KAJ3255932.1"/>
    <property type="molecule type" value="Genomic_DNA"/>
</dbReference>
<comment type="subcellular location">
    <subcellularLocation>
        <location evidence="1">Host cytoplasm</location>
    </subcellularLocation>
</comment>
<accession>A0AAD5UIE0</accession>
<comment type="caution">
    <text evidence="15">The sequence shown here is derived from an EMBL/GenBank/DDBJ whole genome shotgun (WGS) entry which is preliminary data.</text>
</comment>
<comment type="catalytic activity">
    <reaction evidence="10">
        <text>L-threonyl-[protein] + ATP = O-phospho-L-threonyl-[protein] + ADP + H(+)</text>
        <dbReference type="Rhea" id="RHEA:46608"/>
        <dbReference type="Rhea" id="RHEA-COMP:11060"/>
        <dbReference type="Rhea" id="RHEA-COMP:11605"/>
        <dbReference type="ChEBI" id="CHEBI:15378"/>
        <dbReference type="ChEBI" id="CHEBI:30013"/>
        <dbReference type="ChEBI" id="CHEBI:30616"/>
        <dbReference type="ChEBI" id="CHEBI:61977"/>
        <dbReference type="ChEBI" id="CHEBI:456216"/>
        <dbReference type="EC" id="2.7.11.1"/>
    </reaction>
</comment>
<dbReference type="InterPro" id="IPR008271">
    <property type="entry name" value="Ser/Thr_kinase_AS"/>
</dbReference>
<evidence type="ECO:0000256" key="3">
    <source>
        <dbReference type="ARBA" id="ARBA00016885"/>
    </source>
</evidence>
<evidence type="ECO:0000256" key="7">
    <source>
        <dbReference type="ARBA" id="ARBA00022777"/>
    </source>
</evidence>
<keyword evidence="4" id="KW-0723">Serine/threonine-protein kinase</keyword>
<keyword evidence="9" id="KW-1035">Host cytoplasm</keyword>
<evidence type="ECO:0000256" key="6">
    <source>
        <dbReference type="ARBA" id="ARBA00022741"/>
    </source>
</evidence>
<keyword evidence="7" id="KW-0418">Kinase</keyword>
<feature type="region of interest" description="Disordered" evidence="13">
    <location>
        <begin position="17"/>
        <end position="43"/>
    </location>
</feature>
<evidence type="ECO:0000256" key="11">
    <source>
        <dbReference type="ARBA" id="ARBA00048679"/>
    </source>
</evidence>
<evidence type="ECO:0000256" key="1">
    <source>
        <dbReference type="ARBA" id="ARBA00004192"/>
    </source>
</evidence>
<keyword evidence="5" id="KW-0808">Transferase</keyword>
<evidence type="ECO:0000313" key="16">
    <source>
        <dbReference type="Proteomes" id="UP001210925"/>
    </source>
</evidence>
<keyword evidence="8 12" id="KW-0067">ATP-binding</keyword>
<evidence type="ECO:0000256" key="8">
    <source>
        <dbReference type="ARBA" id="ARBA00022840"/>
    </source>
</evidence>
<dbReference type="PROSITE" id="PS00107">
    <property type="entry name" value="PROTEIN_KINASE_ATP"/>
    <property type="match status" value="1"/>
</dbReference>
<comment type="catalytic activity">
    <reaction evidence="11">
        <text>L-seryl-[protein] + ATP = O-phospho-L-seryl-[protein] + ADP + H(+)</text>
        <dbReference type="Rhea" id="RHEA:17989"/>
        <dbReference type="Rhea" id="RHEA-COMP:9863"/>
        <dbReference type="Rhea" id="RHEA-COMP:11604"/>
        <dbReference type="ChEBI" id="CHEBI:15378"/>
        <dbReference type="ChEBI" id="CHEBI:29999"/>
        <dbReference type="ChEBI" id="CHEBI:30616"/>
        <dbReference type="ChEBI" id="CHEBI:83421"/>
        <dbReference type="ChEBI" id="CHEBI:456216"/>
        <dbReference type="EC" id="2.7.11.1"/>
    </reaction>
</comment>
<keyword evidence="6 12" id="KW-0547">Nucleotide-binding</keyword>
<dbReference type="GO" id="GO:0005524">
    <property type="term" value="F:ATP binding"/>
    <property type="evidence" value="ECO:0007669"/>
    <property type="project" value="UniProtKB-UniRule"/>
</dbReference>
<dbReference type="SUPFAM" id="SSF56112">
    <property type="entry name" value="Protein kinase-like (PK-like)"/>
    <property type="match status" value="1"/>
</dbReference>
<dbReference type="Pfam" id="PF00069">
    <property type="entry name" value="Pkinase"/>
    <property type="match status" value="1"/>
</dbReference>
<dbReference type="GO" id="GO:0030430">
    <property type="term" value="C:host cell cytoplasm"/>
    <property type="evidence" value="ECO:0007669"/>
    <property type="project" value="UniProtKB-SubCell"/>
</dbReference>
<dbReference type="Proteomes" id="UP001210925">
    <property type="component" value="Unassembled WGS sequence"/>
</dbReference>
<evidence type="ECO:0000256" key="4">
    <source>
        <dbReference type="ARBA" id="ARBA00022527"/>
    </source>
</evidence>
<evidence type="ECO:0000256" key="2">
    <source>
        <dbReference type="ARBA" id="ARBA00012513"/>
    </source>
</evidence>
<dbReference type="SMART" id="SM00220">
    <property type="entry name" value="S_TKc"/>
    <property type="match status" value="1"/>
</dbReference>
<proteinExistence type="predicted"/>
<dbReference type="InterPro" id="IPR011009">
    <property type="entry name" value="Kinase-like_dom_sf"/>
</dbReference>
<dbReference type="PROSITE" id="PS00108">
    <property type="entry name" value="PROTEIN_KINASE_ST"/>
    <property type="match status" value="1"/>
</dbReference>
<dbReference type="PROSITE" id="PS50011">
    <property type="entry name" value="PROTEIN_KINASE_DOM"/>
    <property type="match status" value="1"/>
</dbReference>
<dbReference type="Gene3D" id="3.30.200.20">
    <property type="entry name" value="Phosphorylase Kinase, domain 1"/>
    <property type="match status" value="1"/>
</dbReference>
<evidence type="ECO:0000259" key="14">
    <source>
        <dbReference type="PROSITE" id="PS50011"/>
    </source>
</evidence>
<keyword evidence="16" id="KW-1185">Reference proteome</keyword>
<evidence type="ECO:0000256" key="13">
    <source>
        <dbReference type="SAM" id="MobiDB-lite"/>
    </source>
</evidence>
<dbReference type="InterPro" id="IPR000719">
    <property type="entry name" value="Prot_kinase_dom"/>
</dbReference>
<evidence type="ECO:0000313" key="15">
    <source>
        <dbReference type="EMBL" id="KAJ3255932.1"/>
    </source>
</evidence>
<protein>
    <recommendedName>
        <fullName evidence="3">Serine/threonine-protein kinase 1</fullName>
        <ecNumber evidence="2">2.7.11.1</ecNumber>
    </recommendedName>
</protein>
<feature type="compositionally biased region" description="Polar residues" evidence="13">
    <location>
        <begin position="17"/>
        <end position="35"/>
    </location>
</feature>
<gene>
    <name evidence="15" type="ORF">HK103_005848</name>
</gene>
<name>A0AAD5UIE0_9FUNG</name>
<feature type="domain" description="Protein kinase" evidence="14">
    <location>
        <begin position="274"/>
        <end position="543"/>
    </location>
</feature>
<sequence length="549" mass="63025">MVIDPENKPKLFSKLATSASTIDSRQSEQDLGSCNESEESDFGEVLELPSKFSKLSRKWKTEALLVPKTAPATNLRKWDTQMLSEDKGKFGNPLKMWRANHMKNLNKGVDLIELEDGEQDLGDREADIDDSMGTLAESQRSLNQLPELKEPKKSNFIKEFLSKKKNTEFVSKIPKLKQKDEKKDLLAKVSPKPNLVKLLGRSLSANRTFSASKPFLKRILDLSKSKVSPAVKEIALPRTKIFDDEEDGEFDDNPFALEEIERFNNNYMVKTISRQVIRQIGTGGHSTVRLAERRSDGLQVVAKFIHSSNVWHWHNETPTKKLPLEICMMREFQRSGMKEMIQYIEHFEVGQRYIIIMEFLGSEWVDLYDYIEMFGPVEEKQACHIFKNIVKIIQKMYKLGYSHNDIKDENIMINKATMEVKLIDFGSTMPIKKEPTTTFYGTQKFSSPEALGGNLYYPVHQEVWALGTLLYVLLFKMDPFANDEEIMELDIGSRIDRLRTSVHGKGLLPIELSEAAVDALTSMLSKYPNDRPKVEELLEMEFFRVNEGE</sequence>
<evidence type="ECO:0000256" key="9">
    <source>
        <dbReference type="ARBA" id="ARBA00023200"/>
    </source>
</evidence>
<feature type="binding site" evidence="12">
    <location>
        <position position="303"/>
    </location>
    <ligand>
        <name>ATP</name>
        <dbReference type="ChEBI" id="CHEBI:30616"/>
    </ligand>
</feature>
<dbReference type="InterPro" id="IPR017441">
    <property type="entry name" value="Protein_kinase_ATP_BS"/>
</dbReference>
<organism evidence="15 16">
    <name type="scientific">Boothiomyces macroporosus</name>
    <dbReference type="NCBI Taxonomy" id="261099"/>
    <lineage>
        <taxon>Eukaryota</taxon>
        <taxon>Fungi</taxon>
        <taxon>Fungi incertae sedis</taxon>
        <taxon>Chytridiomycota</taxon>
        <taxon>Chytridiomycota incertae sedis</taxon>
        <taxon>Chytridiomycetes</taxon>
        <taxon>Rhizophydiales</taxon>
        <taxon>Terramycetaceae</taxon>
        <taxon>Boothiomyces</taxon>
    </lineage>
</organism>
<evidence type="ECO:0000256" key="5">
    <source>
        <dbReference type="ARBA" id="ARBA00022679"/>
    </source>
</evidence>
<dbReference type="Gene3D" id="1.10.510.10">
    <property type="entry name" value="Transferase(Phosphotransferase) domain 1"/>
    <property type="match status" value="1"/>
</dbReference>
<dbReference type="GO" id="GO:0004674">
    <property type="term" value="F:protein serine/threonine kinase activity"/>
    <property type="evidence" value="ECO:0007669"/>
    <property type="project" value="UniProtKB-KW"/>
</dbReference>
<reference evidence="15" key="1">
    <citation type="submission" date="2020-05" db="EMBL/GenBank/DDBJ databases">
        <title>Phylogenomic resolution of chytrid fungi.</title>
        <authorList>
            <person name="Stajich J.E."/>
            <person name="Amses K."/>
            <person name="Simmons R."/>
            <person name="Seto K."/>
            <person name="Myers J."/>
            <person name="Bonds A."/>
            <person name="Quandt C.A."/>
            <person name="Barry K."/>
            <person name="Liu P."/>
            <person name="Grigoriev I."/>
            <person name="Longcore J.E."/>
            <person name="James T.Y."/>
        </authorList>
    </citation>
    <scope>NUCLEOTIDE SEQUENCE</scope>
    <source>
        <strain evidence="15">PLAUS21</strain>
    </source>
</reference>
<evidence type="ECO:0000256" key="12">
    <source>
        <dbReference type="PROSITE-ProRule" id="PRU10141"/>
    </source>
</evidence>
<evidence type="ECO:0000256" key="10">
    <source>
        <dbReference type="ARBA" id="ARBA00047899"/>
    </source>
</evidence>